<keyword evidence="5" id="KW-0326">Glycosidase</keyword>
<keyword evidence="6" id="KW-0624">Polysaccharide degradation</keyword>
<feature type="signal peptide" evidence="9">
    <location>
        <begin position="1"/>
        <end position="18"/>
    </location>
</feature>
<sequence length="832" mass="86895">MRPFHALLLLLAAAPIEAAFSWANVVTGGGGGFIPSIVFHPKTQGVAYARADIGGLYKLNSDDSWTPITDGITQDATWHNWGADALALDPQNSDVVYAALGMYTNSWDPNNGCIAKSTNQGSTWTFSNLTFKVGGNMPGRGTGERLAVDPANSNIIYFGARSGHGLWRSTDGGATFSNVTSFTNTGSYRQTPSDTSGYGSDIMGLLFVTFDSTSSTINGATSRIFVGVADNITASVYESTDAGTTWKPLAGQPAAFFPHKCRLQSTEKALYLTYSNGIGPYDGTSGSVWRYDLTTSAWKDITPVSGSNLYFGFGGIGVDMLKPGYLVVAALNSWWPNAQIYRSNNSGSTWTPIWEWSSYPAMNNYYSLSTPNAPWIVPGFWDVTNDEDLGWMIESLEIDPFDSNHWLYGTGLTVMGGHDLTNWDTIHNVSLSTLAKGIEEMAVTTLVSVPGGSELLVAVGDDSGFTYLSSSSLGTPPSTNWLNPGFTTSTDVDYAGLAVADVVRSGNSAGTQQLAVSSNGGGTWSIDYGASTSEYGGTLAYSASGDTVVWSTASQGVLRSQYTGSFASVTGLPATAIIASDKQNDNYFYGGYASTFYVSSNNGQTFAAGGTLSGATQVNDVIVHPKIAGEVYVSTNAGIYLSTNFGSSFTLLTSALTNVYHIALGVGSGSTWNLYAFGTGSAGNKLYGSADNGNTWTDIQGTQGFGSIAGCSLAGSGNVAGQVYVGTNGRGVFYAQGTITGSSSGGSTTTSSSVSTHASSSTTSRASSSTITTTPTTLKTSTHSSTASSSTSTATCTASHYSQCGGLTYTGCTQCATGYTCVFSNSYYSQCL</sequence>
<dbReference type="OrthoDB" id="2151161at2759"/>
<evidence type="ECO:0000256" key="2">
    <source>
        <dbReference type="ARBA" id="ARBA00022801"/>
    </source>
</evidence>
<proteinExistence type="inferred from homology"/>
<evidence type="ECO:0000256" key="8">
    <source>
        <dbReference type="SAM" id="MobiDB-lite"/>
    </source>
</evidence>
<dbReference type="InterPro" id="IPR035971">
    <property type="entry name" value="CBD_sf"/>
</dbReference>
<name>A0A2J6PNL1_9HELO</name>
<evidence type="ECO:0000313" key="12">
    <source>
        <dbReference type="Proteomes" id="UP000235672"/>
    </source>
</evidence>
<dbReference type="SUPFAM" id="SSF57180">
    <property type="entry name" value="Cellulose-binding domain"/>
    <property type="match status" value="1"/>
</dbReference>
<dbReference type="GO" id="GO:0016798">
    <property type="term" value="F:hydrolase activity, acting on glycosyl bonds"/>
    <property type="evidence" value="ECO:0007669"/>
    <property type="project" value="UniProtKB-KW"/>
</dbReference>
<dbReference type="PANTHER" id="PTHR43739">
    <property type="entry name" value="XYLOGLUCANASE (EUROFUNG)"/>
    <property type="match status" value="1"/>
</dbReference>
<dbReference type="SMART" id="SM00236">
    <property type="entry name" value="fCBD"/>
    <property type="match status" value="1"/>
</dbReference>
<evidence type="ECO:0000256" key="6">
    <source>
        <dbReference type="ARBA" id="ARBA00023326"/>
    </source>
</evidence>
<evidence type="ECO:0000256" key="4">
    <source>
        <dbReference type="ARBA" id="ARBA00023277"/>
    </source>
</evidence>
<feature type="domain" description="CBM1" evidence="10">
    <location>
        <begin position="796"/>
        <end position="832"/>
    </location>
</feature>
<protein>
    <submittedName>
        <fullName evidence="11">Carbohydrate-binding module family 1 protein</fullName>
    </submittedName>
</protein>
<dbReference type="PROSITE" id="PS51164">
    <property type="entry name" value="CBM1_2"/>
    <property type="match status" value="1"/>
</dbReference>
<dbReference type="GO" id="GO:0030245">
    <property type="term" value="P:cellulose catabolic process"/>
    <property type="evidence" value="ECO:0007669"/>
    <property type="project" value="UniProtKB-KW"/>
</dbReference>
<evidence type="ECO:0000256" key="3">
    <source>
        <dbReference type="ARBA" id="ARBA00023001"/>
    </source>
</evidence>
<feature type="region of interest" description="Disordered" evidence="8">
    <location>
        <begin position="741"/>
        <end position="792"/>
    </location>
</feature>
<comment type="similarity">
    <text evidence="7">Belongs to the glycosyl hydrolase 74 family.</text>
</comment>
<dbReference type="InterPro" id="IPR015943">
    <property type="entry name" value="WD40/YVTN_repeat-like_dom_sf"/>
</dbReference>
<dbReference type="GO" id="GO:0005576">
    <property type="term" value="C:extracellular region"/>
    <property type="evidence" value="ECO:0007669"/>
    <property type="project" value="InterPro"/>
</dbReference>
<dbReference type="GO" id="GO:0010411">
    <property type="term" value="P:xyloglucan metabolic process"/>
    <property type="evidence" value="ECO:0007669"/>
    <property type="project" value="TreeGrafter"/>
</dbReference>
<dbReference type="FunFam" id="2.130.10.10:FF:000534">
    <property type="entry name" value="Xyloglucanase Xgh74A"/>
    <property type="match status" value="1"/>
</dbReference>
<keyword evidence="2" id="KW-0378">Hydrolase</keyword>
<dbReference type="Pfam" id="PF00734">
    <property type="entry name" value="CBM_1"/>
    <property type="match status" value="1"/>
</dbReference>
<evidence type="ECO:0000313" key="11">
    <source>
        <dbReference type="EMBL" id="PMD15613.1"/>
    </source>
</evidence>
<evidence type="ECO:0000256" key="5">
    <source>
        <dbReference type="ARBA" id="ARBA00023295"/>
    </source>
</evidence>
<feature type="chain" id="PRO_5014357343" evidence="9">
    <location>
        <begin position="19"/>
        <end position="832"/>
    </location>
</feature>
<keyword evidence="1 9" id="KW-0732">Signal</keyword>
<evidence type="ECO:0000256" key="1">
    <source>
        <dbReference type="ARBA" id="ARBA00022729"/>
    </source>
</evidence>
<dbReference type="InterPro" id="IPR000254">
    <property type="entry name" value="CBD"/>
</dbReference>
<accession>A0A2J6PNL1</accession>
<dbReference type="InterPro" id="IPR052025">
    <property type="entry name" value="Xyloglucanase_GH74"/>
</dbReference>
<dbReference type="EMBL" id="KZ613512">
    <property type="protein sequence ID" value="PMD15613.1"/>
    <property type="molecule type" value="Genomic_DNA"/>
</dbReference>
<gene>
    <name evidence="11" type="ORF">NA56DRAFT_332964</name>
</gene>
<dbReference type="GO" id="GO:0030248">
    <property type="term" value="F:cellulose binding"/>
    <property type="evidence" value="ECO:0007669"/>
    <property type="project" value="InterPro"/>
</dbReference>
<dbReference type="Proteomes" id="UP000235672">
    <property type="component" value="Unassembled WGS sequence"/>
</dbReference>
<evidence type="ECO:0000256" key="7">
    <source>
        <dbReference type="ARBA" id="ARBA00037986"/>
    </source>
</evidence>
<evidence type="ECO:0000259" key="10">
    <source>
        <dbReference type="PROSITE" id="PS51164"/>
    </source>
</evidence>
<dbReference type="SUPFAM" id="SSF110296">
    <property type="entry name" value="Oligoxyloglucan reducing end-specific cellobiohydrolase"/>
    <property type="match status" value="2"/>
</dbReference>
<evidence type="ECO:0000256" key="9">
    <source>
        <dbReference type="SAM" id="SignalP"/>
    </source>
</evidence>
<dbReference type="PANTHER" id="PTHR43739:SF2">
    <property type="entry name" value="OLIGOXYLOGLUCAN-REDUCING END-SPECIFIC XYLOGLUCANASE-RELATED"/>
    <property type="match status" value="1"/>
</dbReference>
<dbReference type="Gene3D" id="2.130.10.10">
    <property type="entry name" value="YVTN repeat-like/Quinoprotein amine dehydrogenase"/>
    <property type="match status" value="2"/>
</dbReference>
<reference evidence="11 12" key="1">
    <citation type="submission" date="2016-05" db="EMBL/GenBank/DDBJ databases">
        <title>A degradative enzymes factory behind the ericoid mycorrhizal symbiosis.</title>
        <authorList>
            <consortium name="DOE Joint Genome Institute"/>
            <person name="Martino E."/>
            <person name="Morin E."/>
            <person name="Grelet G."/>
            <person name="Kuo A."/>
            <person name="Kohler A."/>
            <person name="Daghino S."/>
            <person name="Barry K."/>
            <person name="Choi C."/>
            <person name="Cichocki N."/>
            <person name="Clum A."/>
            <person name="Copeland A."/>
            <person name="Hainaut M."/>
            <person name="Haridas S."/>
            <person name="Labutti K."/>
            <person name="Lindquist E."/>
            <person name="Lipzen A."/>
            <person name="Khouja H.-R."/>
            <person name="Murat C."/>
            <person name="Ohm R."/>
            <person name="Olson A."/>
            <person name="Spatafora J."/>
            <person name="Veneault-Fourrey C."/>
            <person name="Henrissat B."/>
            <person name="Grigoriev I."/>
            <person name="Martin F."/>
            <person name="Perotto S."/>
        </authorList>
    </citation>
    <scope>NUCLEOTIDE SEQUENCE [LARGE SCALE GENOMIC DNA]</scope>
    <source>
        <strain evidence="11 12">UAMH 7357</strain>
    </source>
</reference>
<organism evidence="11 12">
    <name type="scientific">Hyaloscypha hepaticicola</name>
    <dbReference type="NCBI Taxonomy" id="2082293"/>
    <lineage>
        <taxon>Eukaryota</taxon>
        <taxon>Fungi</taxon>
        <taxon>Dikarya</taxon>
        <taxon>Ascomycota</taxon>
        <taxon>Pezizomycotina</taxon>
        <taxon>Leotiomycetes</taxon>
        <taxon>Helotiales</taxon>
        <taxon>Hyaloscyphaceae</taxon>
        <taxon>Hyaloscypha</taxon>
    </lineage>
</organism>
<dbReference type="STRING" id="1745343.A0A2J6PNL1"/>
<dbReference type="AlphaFoldDB" id="A0A2J6PNL1"/>
<dbReference type="PROSITE" id="PS00562">
    <property type="entry name" value="CBM1_1"/>
    <property type="match status" value="1"/>
</dbReference>
<keyword evidence="12" id="KW-1185">Reference proteome</keyword>
<keyword evidence="3" id="KW-0136">Cellulose degradation</keyword>
<keyword evidence="4" id="KW-0119">Carbohydrate metabolism</keyword>